<gene>
    <name evidence="2" type="ORF">MERR_LOCUS17899</name>
</gene>
<reference evidence="2" key="1">
    <citation type="submission" date="2020-01" db="EMBL/GenBank/DDBJ databases">
        <authorList>
            <person name="Mishra B."/>
        </authorList>
    </citation>
    <scope>NUCLEOTIDE SEQUENCE [LARGE SCALE GENOMIC DNA]</scope>
</reference>
<evidence type="ECO:0000313" key="2">
    <source>
        <dbReference type="EMBL" id="CAA7030664.1"/>
    </source>
</evidence>
<dbReference type="Proteomes" id="UP000467841">
    <property type="component" value="Unassembled WGS sequence"/>
</dbReference>
<proteinExistence type="predicted"/>
<dbReference type="EMBL" id="CACVBM020001096">
    <property type="protein sequence ID" value="CAA7030664.1"/>
    <property type="molecule type" value="Genomic_DNA"/>
</dbReference>
<organism evidence="2 3">
    <name type="scientific">Microthlaspi erraticum</name>
    <dbReference type="NCBI Taxonomy" id="1685480"/>
    <lineage>
        <taxon>Eukaryota</taxon>
        <taxon>Viridiplantae</taxon>
        <taxon>Streptophyta</taxon>
        <taxon>Embryophyta</taxon>
        <taxon>Tracheophyta</taxon>
        <taxon>Spermatophyta</taxon>
        <taxon>Magnoliopsida</taxon>
        <taxon>eudicotyledons</taxon>
        <taxon>Gunneridae</taxon>
        <taxon>Pentapetalae</taxon>
        <taxon>rosids</taxon>
        <taxon>malvids</taxon>
        <taxon>Brassicales</taxon>
        <taxon>Brassicaceae</taxon>
        <taxon>Coluteocarpeae</taxon>
        <taxon>Microthlaspi</taxon>
    </lineage>
</organism>
<keyword evidence="3" id="KW-1185">Reference proteome</keyword>
<name>A0A6D2J0G3_9BRAS</name>
<dbReference type="OrthoDB" id="5307922at2759"/>
<comment type="caution">
    <text evidence="2">The sequence shown here is derived from an EMBL/GenBank/DDBJ whole genome shotgun (WGS) entry which is preliminary data.</text>
</comment>
<accession>A0A6D2J0G3</accession>
<sequence length="177" mass="20215">MLPHGLSRHKSCRLRSLHPSETRKIKCSKMDLHFAAQTILRRLEASLQQTTGAQSTRINHPPTSTDNRFTPNCPLSLSESRESLDTFSDFECGIELPRDHVASKDRRRMRDLAESRKPHAVAVKLCGETDEVLEILEDSEGKNMKFVSEVQERDGKLWFRSVFLLPFGFSIVGDLYD</sequence>
<protein>
    <submittedName>
        <fullName evidence="2">Uncharacterized protein</fullName>
    </submittedName>
</protein>
<dbReference type="AlphaFoldDB" id="A0A6D2J0G3"/>
<evidence type="ECO:0000313" key="3">
    <source>
        <dbReference type="Proteomes" id="UP000467841"/>
    </source>
</evidence>
<feature type="region of interest" description="Disordered" evidence="1">
    <location>
        <begin position="48"/>
        <end position="69"/>
    </location>
</feature>
<evidence type="ECO:0000256" key="1">
    <source>
        <dbReference type="SAM" id="MobiDB-lite"/>
    </source>
</evidence>